<comment type="similarity">
    <text evidence="1">Belongs to the glycosyltransferase 2 family.</text>
</comment>
<name>A0A2S8SQH1_9BACT</name>
<dbReference type="AlphaFoldDB" id="A0A2S8SQH1"/>
<dbReference type="InterPro" id="IPR039528">
    <property type="entry name" value="DPM1-like"/>
</dbReference>
<gene>
    <name evidence="5" type="ORF">B1R32_11611</name>
</gene>
<dbReference type="Gene3D" id="3.90.550.10">
    <property type="entry name" value="Spore Coat Polysaccharide Biosynthesis Protein SpsA, Chain A"/>
    <property type="match status" value="1"/>
</dbReference>
<dbReference type="RefSeq" id="WP_106380779.1">
    <property type="nucleotide sequence ID" value="NZ_NIGF01000016.1"/>
</dbReference>
<dbReference type="PANTHER" id="PTHR43398:SF1">
    <property type="entry name" value="DOLICHOL-PHOSPHATE MANNOSYLTRANSFERASE SUBUNIT 1"/>
    <property type="match status" value="1"/>
</dbReference>
<evidence type="ECO:0000313" key="5">
    <source>
        <dbReference type="EMBL" id="PQV63035.1"/>
    </source>
</evidence>
<dbReference type="GO" id="GO:0016020">
    <property type="term" value="C:membrane"/>
    <property type="evidence" value="ECO:0007669"/>
    <property type="project" value="GOC"/>
</dbReference>
<dbReference type="EMBL" id="NIGF01000016">
    <property type="protein sequence ID" value="PQV63035.1"/>
    <property type="molecule type" value="Genomic_DNA"/>
</dbReference>
<keyword evidence="3 5" id="KW-0808">Transferase</keyword>
<evidence type="ECO:0000259" key="4">
    <source>
        <dbReference type="Pfam" id="PF00535"/>
    </source>
</evidence>
<keyword evidence="2 5" id="KW-0328">Glycosyltransferase</keyword>
<dbReference type="GO" id="GO:0009247">
    <property type="term" value="P:glycolipid biosynthetic process"/>
    <property type="evidence" value="ECO:0007669"/>
    <property type="project" value="TreeGrafter"/>
</dbReference>
<evidence type="ECO:0000256" key="2">
    <source>
        <dbReference type="ARBA" id="ARBA00022676"/>
    </source>
</evidence>
<accession>A0A2S8SQH1</accession>
<reference evidence="5 6" key="1">
    <citation type="journal article" date="2018" name="Syst. Appl. Microbiol.">
        <title>Abditibacterium utsteinense sp. nov., the first cultivated member of candidate phylum FBP, isolated from ice-free Antarctic soil samples.</title>
        <authorList>
            <person name="Tahon G."/>
            <person name="Tytgat B."/>
            <person name="Lebbe L."/>
            <person name="Carlier A."/>
            <person name="Willems A."/>
        </authorList>
    </citation>
    <scope>NUCLEOTIDE SEQUENCE [LARGE SCALE GENOMIC DNA]</scope>
    <source>
        <strain evidence="5 6">LMG 29911</strain>
    </source>
</reference>
<keyword evidence="6" id="KW-1185">Reference proteome</keyword>
<evidence type="ECO:0000313" key="6">
    <source>
        <dbReference type="Proteomes" id="UP000237684"/>
    </source>
</evidence>
<proteinExistence type="inferred from homology"/>
<comment type="caution">
    <text evidence="5">The sequence shown here is derived from an EMBL/GenBank/DDBJ whole genome shotgun (WGS) entry which is preliminary data.</text>
</comment>
<dbReference type="CDD" id="cd06442">
    <property type="entry name" value="DPM1_like"/>
    <property type="match status" value="1"/>
</dbReference>
<sequence length="237" mass="26991">MSIWITIPTYNEAENIGDLLREIRHYMPGAQVLVVDDNSPDGTSELVQQMRESDAQIHLLTRFEDKGRGRSGRDGFIYALERGAKWAIEMDADFSHHPRYLPAILDAARKNDVVLGSRTMPGGREVGRAKSREFLTSIVGHFLRFMLGVSVRDPSSGFRCWSRHALETIDAPNIVSVGPAIVSEMLFKARLRNLRIAEVPIVFEDRTRGDSKLDFKTLLRTFGMVFELQKMHRENKF</sequence>
<dbReference type="Proteomes" id="UP000237684">
    <property type="component" value="Unassembled WGS sequence"/>
</dbReference>
<dbReference type="InParanoid" id="A0A2S8SQH1"/>
<dbReference type="OrthoDB" id="9810303at2"/>
<protein>
    <submittedName>
        <fullName evidence="5">Dolichol-phosphate mannosyltransferase</fullName>
    </submittedName>
</protein>
<dbReference type="SUPFAM" id="SSF53448">
    <property type="entry name" value="Nucleotide-diphospho-sugar transferases"/>
    <property type="match status" value="1"/>
</dbReference>
<dbReference type="InterPro" id="IPR001173">
    <property type="entry name" value="Glyco_trans_2-like"/>
</dbReference>
<dbReference type="PANTHER" id="PTHR43398">
    <property type="entry name" value="DOLICHOL-PHOSPHATE MANNOSYLTRANSFERASE SUBUNIT 1"/>
    <property type="match status" value="1"/>
</dbReference>
<organism evidence="5 6">
    <name type="scientific">Abditibacterium utsteinense</name>
    <dbReference type="NCBI Taxonomy" id="1960156"/>
    <lineage>
        <taxon>Bacteria</taxon>
        <taxon>Pseudomonadati</taxon>
        <taxon>Abditibacteriota</taxon>
        <taxon>Abditibacteriia</taxon>
        <taxon>Abditibacteriales</taxon>
        <taxon>Abditibacteriaceae</taxon>
        <taxon>Abditibacterium</taxon>
    </lineage>
</organism>
<evidence type="ECO:0000256" key="1">
    <source>
        <dbReference type="ARBA" id="ARBA00006739"/>
    </source>
</evidence>
<dbReference type="GO" id="GO:0004582">
    <property type="term" value="F:dolichyl-phosphate beta-D-mannosyltransferase activity"/>
    <property type="evidence" value="ECO:0007669"/>
    <property type="project" value="InterPro"/>
</dbReference>
<feature type="domain" description="Glycosyltransferase 2-like" evidence="4">
    <location>
        <begin position="5"/>
        <end position="167"/>
    </location>
</feature>
<evidence type="ECO:0000256" key="3">
    <source>
        <dbReference type="ARBA" id="ARBA00022679"/>
    </source>
</evidence>
<dbReference type="Pfam" id="PF00535">
    <property type="entry name" value="Glycos_transf_2"/>
    <property type="match status" value="1"/>
</dbReference>
<dbReference type="InterPro" id="IPR029044">
    <property type="entry name" value="Nucleotide-diphossugar_trans"/>
</dbReference>